<evidence type="ECO:0000313" key="2">
    <source>
        <dbReference type="Proteomes" id="UP001605036"/>
    </source>
</evidence>
<sequence length="103" mass="11746">MEDLGDNERIEIEEEGIQEAIQPILDTLLNSIKLDQEEGHVSLRPTHLLYEIQSGVKSSGQIKLERDCKKRQGDKLHTVIAKMTKRGEVGKKRVAEKGKKKQR</sequence>
<evidence type="ECO:0000313" key="1">
    <source>
        <dbReference type="EMBL" id="KAL2635862.1"/>
    </source>
</evidence>
<protein>
    <submittedName>
        <fullName evidence="1">Uncharacterized protein</fullName>
    </submittedName>
</protein>
<keyword evidence="2" id="KW-1185">Reference proteome</keyword>
<accession>A0ABD1Z1M2</accession>
<comment type="caution">
    <text evidence="1">The sequence shown here is derived from an EMBL/GenBank/DDBJ whole genome shotgun (WGS) entry which is preliminary data.</text>
</comment>
<gene>
    <name evidence="1" type="ORF">R1flu_007341</name>
</gene>
<organism evidence="1 2">
    <name type="scientific">Riccia fluitans</name>
    <dbReference type="NCBI Taxonomy" id="41844"/>
    <lineage>
        <taxon>Eukaryota</taxon>
        <taxon>Viridiplantae</taxon>
        <taxon>Streptophyta</taxon>
        <taxon>Embryophyta</taxon>
        <taxon>Marchantiophyta</taxon>
        <taxon>Marchantiopsida</taxon>
        <taxon>Marchantiidae</taxon>
        <taxon>Marchantiales</taxon>
        <taxon>Ricciaceae</taxon>
        <taxon>Riccia</taxon>
    </lineage>
</organism>
<dbReference type="AlphaFoldDB" id="A0ABD1Z1M2"/>
<proteinExistence type="predicted"/>
<name>A0ABD1Z1M2_9MARC</name>
<dbReference type="EMBL" id="JBHFFA010000003">
    <property type="protein sequence ID" value="KAL2635862.1"/>
    <property type="molecule type" value="Genomic_DNA"/>
</dbReference>
<reference evidence="1 2" key="1">
    <citation type="submission" date="2024-09" db="EMBL/GenBank/DDBJ databases">
        <title>Chromosome-scale assembly of Riccia fluitans.</title>
        <authorList>
            <person name="Paukszto L."/>
            <person name="Sawicki J."/>
            <person name="Karawczyk K."/>
            <person name="Piernik-Szablinska J."/>
            <person name="Szczecinska M."/>
            <person name="Mazdziarz M."/>
        </authorList>
    </citation>
    <scope>NUCLEOTIDE SEQUENCE [LARGE SCALE GENOMIC DNA]</scope>
    <source>
        <strain evidence="1">Rf_01</strain>
        <tissue evidence="1">Aerial parts of the thallus</tissue>
    </source>
</reference>
<dbReference type="Proteomes" id="UP001605036">
    <property type="component" value="Unassembled WGS sequence"/>
</dbReference>